<evidence type="ECO:0000256" key="2">
    <source>
        <dbReference type="ARBA" id="ARBA00023015"/>
    </source>
</evidence>
<dbReference type="PRINTS" id="PR00039">
    <property type="entry name" value="HTHLYSR"/>
</dbReference>
<dbReference type="GO" id="GO:0000976">
    <property type="term" value="F:transcription cis-regulatory region binding"/>
    <property type="evidence" value="ECO:0007669"/>
    <property type="project" value="TreeGrafter"/>
</dbReference>
<comment type="similarity">
    <text evidence="1">Belongs to the LysR transcriptional regulatory family.</text>
</comment>
<gene>
    <name evidence="6" type="primary">gltR</name>
    <name evidence="6" type="ORF">WG78_00120</name>
</gene>
<keyword evidence="4" id="KW-0804">Transcription</keyword>
<dbReference type="FunFam" id="1.10.10.10:FF:000001">
    <property type="entry name" value="LysR family transcriptional regulator"/>
    <property type="match status" value="1"/>
</dbReference>
<organism evidence="6 7">
    <name type="scientific">Amantichitinum ursilacus</name>
    <dbReference type="NCBI Taxonomy" id="857265"/>
    <lineage>
        <taxon>Bacteria</taxon>
        <taxon>Pseudomonadati</taxon>
        <taxon>Pseudomonadota</taxon>
        <taxon>Betaproteobacteria</taxon>
        <taxon>Neisseriales</taxon>
        <taxon>Chitinibacteraceae</taxon>
        <taxon>Amantichitinum</taxon>
    </lineage>
</organism>
<evidence type="ECO:0000313" key="6">
    <source>
        <dbReference type="EMBL" id="KPC55017.1"/>
    </source>
</evidence>
<dbReference type="EMBL" id="LAQT01000001">
    <property type="protein sequence ID" value="KPC55017.1"/>
    <property type="molecule type" value="Genomic_DNA"/>
</dbReference>
<dbReference type="Gene3D" id="1.10.10.10">
    <property type="entry name" value="Winged helix-like DNA-binding domain superfamily/Winged helix DNA-binding domain"/>
    <property type="match status" value="1"/>
</dbReference>
<reference evidence="6 7" key="1">
    <citation type="submission" date="2015-07" db="EMBL/GenBank/DDBJ databases">
        <title>Draft genome sequence of the Amantichitinum ursilacus IGB-41, a new chitin-degrading bacterium.</title>
        <authorList>
            <person name="Kirstahler P."/>
            <person name="Guenther M."/>
            <person name="Grumaz C."/>
            <person name="Rupp S."/>
            <person name="Zibek S."/>
            <person name="Sohn K."/>
        </authorList>
    </citation>
    <scope>NUCLEOTIDE SEQUENCE [LARGE SCALE GENOMIC DNA]</scope>
    <source>
        <strain evidence="6 7">IGB-41</strain>
    </source>
</reference>
<proteinExistence type="inferred from homology"/>
<name>A0A0N0XKY1_9NEIS</name>
<dbReference type="InterPro" id="IPR005119">
    <property type="entry name" value="LysR_subst-bd"/>
</dbReference>
<evidence type="ECO:0000313" key="7">
    <source>
        <dbReference type="Proteomes" id="UP000037939"/>
    </source>
</evidence>
<dbReference type="OrthoDB" id="9815174at2"/>
<evidence type="ECO:0000256" key="3">
    <source>
        <dbReference type="ARBA" id="ARBA00023125"/>
    </source>
</evidence>
<dbReference type="InterPro" id="IPR000847">
    <property type="entry name" value="LysR_HTH_N"/>
</dbReference>
<dbReference type="Pfam" id="PF00126">
    <property type="entry name" value="HTH_1"/>
    <property type="match status" value="1"/>
</dbReference>
<dbReference type="Proteomes" id="UP000037939">
    <property type="component" value="Unassembled WGS sequence"/>
</dbReference>
<keyword evidence="3" id="KW-0238">DNA-binding</keyword>
<dbReference type="CDD" id="cd05466">
    <property type="entry name" value="PBP2_LTTR_substrate"/>
    <property type="match status" value="1"/>
</dbReference>
<dbReference type="PANTHER" id="PTHR30126:SF39">
    <property type="entry name" value="HTH-TYPE TRANSCRIPTIONAL REGULATOR CYSL"/>
    <property type="match status" value="1"/>
</dbReference>
<feature type="domain" description="HTH lysR-type" evidence="5">
    <location>
        <begin position="1"/>
        <end position="58"/>
    </location>
</feature>
<dbReference type="Gene3D" id="3.40.190.10">
    <property type="entry name" value="Periplasmic binding protein-like II"/>
    <property type="match status" value="2"/>
</dbReference>
<evidence type="ECO:0000259" key="5">
    <source>
        <dbReference type="PROSITE" id="PS50931"/>
    </source>
</evidence>
<dbReference type="PATRIC" id="fig|857265.3.peg.25"/>
<dbReference type="InterPro" id="IPR036388">
    <property type="entry name" value="WH-like_DNA-bd_sf"/>
</dbReference>
<dbReference type="STRING" id="857265.WG78_00120"/>
<dbReference type="GO" id="GO:0003700">
    <property type="term" value="F:DNA-binding transcription factor activity"/>
    <property type="evidence" value="ECO:0007669"/>
    <property type="project" value="InterPro"/>
</dbReference>
<evidence type="ECO:0000256" key="1">
    <source>
        <dbReference type="ARBA" id="ARBA00009437"/>
    </source>
</evidence>
<dbReference type="PANTHER" id="PTHR30126">
    <property type="entry name" value="HTH-TYPE TRANSCRIPTIONAL REGULATOR"/>
    <property type="match status" value="1"/>
</dbReference>
<dbReference type="InterPro" id="IPR036390">
    <property type="entry name" value="WH_DNA-bd_sf"/>
</dbReference>
<dbReference type="AlphaFoldDB" id="A0A0N0XKY1"/>
<dbReference type="Pfam" id="PF03466">
    <property type="entry name" value="LysR_substrate"/>
    <property type="match status" value="1"/>
</dbReference>
<keyword evidence="7" id="KW-1185">Reference proteome</keyword>
<dbReference type="RefSeq" id="WP_053935756.1">
    <property type="nucleotide sequence ID" value="NZ_LAQT01000001.1"/>
</dbReference>
<dbReference type="SUPFAM" id="SSF46785">
    <property type="entry name" value="Winged helix' DNA-binding domain"/>
    <property type="match status" value="1"/>
</dbReference>
<sequence length="309" mass="33639">MKTEDIKAFVAVVQRQSVSHAADVLHITQPAITRRIQNLEQALGVDLLDRNTKPPRPTPMGRRVFEQCRAVLRELEALKKLAASDAAPAGDLRLGITQVIGDYVLVDALKQLSERFPDVQARLSTNWSTKLIAAVAAGELDAATVLMPNTYAFPEHLAVDNLLALEMVPVGRRSDFDAETRYSLRDLHKRGWILNPEGCGFRSRLQRALASQGLDMQVNLDTFGTELQLGLVAQGIGIGLAPRSLLAASRHHEQLVALQLTDFKLDVNLWLVRLAGLGNLLPPVNQFGAAIAAGFGPAIHARTAFSLAV</sequence>
<comment type="caution">
    <text evidence="6">The sequence shown here is derived from an EMBL/GenBank/DDBJ whole genome shotgun (WGS) entry which is preliminary data.</text>
</comment>
<dbReference type="PROSITE" id="PS50931">
    <property type="entry name" value="HTH_LYSR"/>
    <property type="match status" value="1"/>
</dbReference>
<evidence type="ECO:0000256" key="4">
    <source>
        <dbReference type="ARBA" id="ARBA00023163"/>
    </source>
</evidence>
<keyword evidence="2" id="KW-0805">Transcription regulation</keyword>
<protein>
    <submittedName>
        <fullName evidence="6">HTH-type transcriptional regulator GltR</fullName>
    </submittedName>
</protein>
<accession>A0A0N0XKY1</accession>
<dbReference type="SUPFAM" id="SSF53850">
    <property type="entry name" value="Periplasmic binding protein-like II"/>
    <property type="match status" value="1"/>
</dbReference>